<dbReference type="RefSeq" id="XP_015944427.1">
    <property type="nucleotide sequence ID" value="XM_016088941.1"/>
</dbReference>
<dbReference type="PANTHER" id="PTHR47718:SF15">
    <property type="entry name" value="PROTEIN FAR1-RELATED SEQUENCE 5-LIKE"/>
    <property type="match status" value="1"/>
</dbReference>
<dbReference type="InterPro" id="IPR018289">
    <property type="entry name" value="MULE_transposase_dom"/>
</dbReference>
<keyword evidence="2" id="KW-1185">Reference proteome</keyword>
<evidence type="ECO:0000313" key="3">
    <source>
        <dbReference type="RefSeq" id="XP_015944427.1"/>
    </source>
</evidence>
<dbReference type="Proteomes" id="UP000515211">
    <property type="component" value="Chromosome 10"/>
</dbReference>
<organism evidence="2 3">
    <name type="scientific">Arachis duranensis</name>
    <name type="common">Wild peanut</name>
    <dbReference type="NCBI Taxonomy" id="130453"/>
    <lineage>
        <taxon>Eukaryota</taxon>
        <taxon>Viridiplantae</taxon>
        <taxon>Streptophyta</taxon>
        <taxon>Embryophyta</taxon>
        <taxon>Tracheophyta</taxon>
        <taxon>Spermatophyta</taxon>
        <taxon>Magnoliopsida</taxon>
        <taxon>eudicotyledons</taxon>
        <taxon>Gunneridae</taxon>
        <taxon>Pentapetalae</taxon>
        <taxon>rosids</taxon>
        <taxon>fabids</taxon>
        <taxon>Fabales</taxon>
        <taxon>Fabaceae</taxon>
        <taxon>Papilionoideae</taxon>
        <taxon>50 kb inversion clade</taxon>
        <taxon>dalbergioids sensu lato</taxon>
        <taxon>Dalbergieae</taxon>
        <taxon>Pterocarpus clade</taxon>
        <taxon>Arachis</taxon>
    </lineage>
</organism>
<gene>
    <name evidence="3" type="primary">LOC107469566</name>
</gene>
<reference evidence="3" key="2">
    <citation type="submission" date="2025-08" db="UniProtKB">
        <authorList>
            <consortium name="RefSeq"/>
        </authorList>
    </citation>
    <scope>IDENTIFICATION</scope>
    <source>
        <tissue evidence="3">Whole plant</tissue>
    </source>
</reference>
<evidence type="ECO:0000259" key="1">
    <source>
        <dbReference type="Pfam" id="PF10551"/>
    </source>
</evidence>
<protein>
    <submittedName>
        <fullName evidence="3">Protein FAR1-RELATED SEQUENCE 5-like</fullName>
    </submittedName>
</protein>
<reference evidence="2" key="1">
    <citation type="journal article" date="2016" name="Nat. Genet.">
        <title>The genome sequences of Arachis duranensis and Arachis ipaensis, the diploid ancestors of cultivated peanut.</title>
        <authorList>
            <person name="Bertioli D.J."/>
            <person name="Cannon S.B."/>
            <person name="Froenicke L."/>
            <person name="Huang G."/>
            <person name="Farmer A.D."/>
            <person name="Cannon E.K."/>
            <person name="Liu X."/>
            <person name="Gao D."/>
            <person name="Clevenger J."/>
            <person name="Dash S."/>
            <person name="Ren L."/>
            <person name="Moretzsohn M.C."/>
            <person name="Shirasawa K."/>
            <person name="Huang W."/>
            <person name="Vidigal B."/>
            <person name="Abernathy B."/>
            <person name="Chu Y."/>
            <person name="Niederhuth C.E."/>
            <person name="Umale P."/>
            <person name="Araujo A.C."/>
            <person name="Kozik A."/>
            <person name="Kim K.D."/>
            <person name="Burow M.D."/>
            <person name="Varshney R.K."/>
            <person name="Wang X."/>
            <person name="Zhang X."/>
            <person name="Barkley N."/>
            <person name="Guimaraes P.M."/>
            <person name="Isobe S."/>
            <person name="Guo B."/>
            <person name="Liao B."/>
            <person name="Stalker H.T."/>
            <person name="Schmitz R.J."/>
            <person name="Scheffler B.E."/>
            <person name="Leal-Bertioli S.C."/>
            <person name="Xun X."/>
            <person name="Jackson S.A."/>
            <person name="Michelmore R."/>
            <person name="Ozias-Akins P."/>
        </authorList>
    </citation>
    <scope>NUCLEOTIDE SEQUENCE [LARGE SCALE GENOMIC DNA]</scope>
    <source>
        <strain evidence="2">cv. V14167</strain>
    </source>
</reference>
<sequence>MSKAKIAIMNNMCKSGISTFQVYALLANQCGGFNKLNYDPRDLYNQIANMRREIPENVGRALNFLEEMAAKDKSLYYQELRATDGRLLNLFWCDGLCRENYELFGDVVAFEATYNQNKYKCPFVVFTGVNHHNQIVVFAACLVTDETDETYIWVLQQFLEAMNGRAPSFVIIDGARAMKNAIEKVFPGTHHKLCAWHLLLNATTNMCSPRFTSKFKDCMLGNYEIPVFRSKWKTLVEEFGVEEKEWLNKIYEKRRSWATCYIRGKFFAGFRTTARVCIY</sequence>
<dbReference type="AlphaFoldDB" id="A0A6P4BR71"/>
<proteinExistence type="predicted"/>
<dbReference type="GeneID" id="107469566"/>
<dbReference type="KEGG" id="adu:107469566"/>
<dbReference type="PANTHER" id="PTHR47718">
    <property type="entry name" value="OS01G0519700 PROTEIN"/>
    <property type="match status" value="1"/>
</dbReference>
<dbReference type="Pfam" id="PF10551">
    <property type="entry name" value="MULE"/>
    <property type="match status" value="1"/>
</dbReference>
<name>A0A6P4BR71_ARADU</name>
<feature type="domain" description="MULE transposase" evidence="1">
    <location>
        <begin position="107"/>
        <end position="199"/>
    </location>
</feature>
<accession>A0A6P4BR71</accession>
<evidence type="ECO:0000313" key="2">
    <source>
        <dbReference type="Proteomes" id="UP000515211"/>
    </source>
</evidence>